<feature type="region of interest" description="Disordered" evidence="1">
    <location>
        <begin position="60"/>
        <end position="85"/>
    </location>
</feature>
<name>W2QW39_PHYN3</name>
<feature type="region of interest" description="Disordered" evidence="1">
    <location>
        <begin position="98"/>
        <end position="125"/>
    </location>
</feature>
<proteinExistence type="predicted"/>
<reference evidence="3" key="1">
    <citation type="submission" date="2011-12" db="EMBL/GenBank/DDBJ databases">
        <authorList>
            <consortium name="The Broad Institute Genome Sequencing Platform"/>
            <person name="Russ C."/>
            <person name="Tyler B."/>
            <person name="Panabieres F."/>
            <person name="Shan W."/>
            <person name="Tripathy S."/>
            <person name="Grunwald N."/>
            <person name="Machado M."/>
            <person name="Young S.K."/>
            <person name="Zeng Q."/>
            <person name="Gargeya S."/>
            <person name="Fitzgerald M."/>
            <person name="Haas B."/>
            <person name="Abouelleil A."/>
            <person name="Alvarado L."/>
            <person name="Arachchi H.M."/>
            <person name="Berlin A."/>
            <person name="Chapman S.B."/>
            <person name="Gearin G."/>
            <person name="Goldberg J."/>
            <person name="Griggs A."/>
            <person name="Gujja S."/>
            <person name="Hansen M."/>
            <person name="Heiman D."/>
            <person name="Howarth C."/>
            <person name="Larimer J."/>
            <person name="Lui A."/>
            <person name="MacDonald P.J.P."/>
            <person name="McCowen C."/>
            <person name="Montmayeur A."/>
            <person name="Murphy C."/>
            <person name="Neiman D."/>
            <person name="Pearson M."/>
            <person name="Priest M."/>
            <person name="Roberts A."/>
            <person name="Saif S."/>
            <person name="Shea T."/>
            <person name="Sisk P."/>
            <person name="Stolte C."/>
            <person name="Sykes S."/>
            <person name="Wortman J."/>
            <person name="Nusbaum C."/>
            <person name="Birren B."/>
        </authorList>
    </citation>
    <scope>NUCLEOTIDE SEQUENCE [LARGE SCALE GENOMIC DNA]</scope>
    <source>
        <strain evidence="3">INRA-310</strain>
    </source>
</reference>
<evidence type="ECO:0000313" key="2">
    <source>
        <dbReference type="EMBL" id="ETN16694.1"/>
    </source>
</evidence>
<dbReference type="VEuPathDB" id="FungiDB:PPTG_21760"/>
<dbReference type="OrthoDB" id="128811at2759"/>
<sequence>MRRHDVNIKFEMLVNVLGLASRACKKNILHEAASAIKGLKKWQNLVLQATTDAVNEEKTSIVEPAGPMVDHPQYDPPKSNLKRPAAVSNQIAKVFNQKEDENTAEEVSKGYATEGPIKTKPIKSV</sequence>
<dbReference type="AlphaFoldDB" id="W2QW39"/>
<organism evidence="2 3">
    <name type="scientific">Phytophthora nicotianae (strain INRA-310)</name>
    <name type="common">Phytophthora parasitica</name>
    <dbReference type="NCBI Taxonomy" id="761204"/>
    <lineage>
        <taxon>Eukaryota</taxon>
        <taxon>Sar</taxon>
        <taxon>Stramenopiles</taxon>
        <taxon>Oomycota</taxon>
        <taxon>Peronosporomycetes</taxon>
        <taxon>Peronosporales</taxon>
        <taxon>Peronosporaceae</taxon>
        <taxon>Phytophthora</taxon>
    </lineage>
</organism>
<evidence type="ECO:0000256" key="1">
    <source>
        <dbReference type="SAM" id="MobiDB-lite"/>
    </source>
</evidence>
<dbReference type="RefSeq" id="XP_008898193.1">
    <property type="nucleotide sequence ID" value="XM_008899945.1"/>
</dbReference>
<dbReference type="GeneID" id="20190359"/>
<evidence type="ECO:0000313" key="3">
    <source>
        <dbReference type="Proteomes" id="UP000018817"/>
    </source>
</evidence>
<gene>
    <name evidence="2" type="ORF">PPTG_21760</name>
</gene>
<protein>
    <submittedName>
        <fullName evidence="2">Uncharacterized protein</fullName>
    </submittedName>
</protein>
<reference evidence="2 3" key="2">
    <citation type="submission" date="2013-11" db="EMBL/GenBank/DDBJ databases">
        <title>The Genome Sequence of Phytophthora parasitica INRA-310.</title>
        <authorList>
            <consortium name="The Broad Institute Genomics Platform"/>
            <person name="Russ C."/>
            <person name="Tyler B."/>
            <person name="Panabieres F."/>
            <person name="Shan W."/>
            <person name="Tripathy S."/>
            <person name="Grunwald N."/>
            <person name="Machado M."/>
            <person name="Johnson C.S."/>
            <person name="Arredondo F."/>
            <person name="Hong C."/>
            <person name="Coffey M."/>
            <person name="Young S.K."/>
            <person name="Zeng Q."/>
            <person name="Gargeya S."/>
            <person name="Fitzgerald M."/>
            <person name="Abouelleil A."/>
            <person name="Alvarado L."/>
            <person name="Chapman S.B."/>
            <person name="Gainer-Dewar J."/>
            <person name="Goldberg J."/>
            <person name="Griggs A."/>
            <person name="Gujja S."/>
            <person name="Hansen M."/>
            <person name="Howarth C."/>
            <person name="Imamovic A."/>
            <person name="Ireland A."/>
            <person name="Larimer J."/>
            <person name="McCowan C."/>
            <person name="Murphy C."/>
            <person name="Pearson M."/>
            <person name="Poon T.W."/>
            <person name="Priest M."/>
            <person name="Roberts A."/>
            <person name="Saif S."/>
            <person name="Shea T."/>
            <person name="Sykes S."/>
            <person name="Wortman J."/>
            <person name="Nusbaum C."/>
            <person name="Birren B."/>
        </authorList>
    </citation>
    <scope>NUCLEOTIDE SEQUENCE [LARGE SCALE GENOMIC DNA]</scope>
    <source>
        <strain evidence="2 3">INRA-310</strain>
    </source>
</reference>
<dbReference type="Proteomes" id="UP000018817">
    <property type="component" value="Unassembled WGS sequence"/>
</dbReference>
<dbReference type="EMBL" id="KI669568">
    <property type="protein sequence ID" value="ETN16694.1"/>
    <property type="molecule type" value="Genomic_DNA"/>
</dbReference>
<accession>W2QW39</accession>